<proteinExistence type="predicted"/>
<feature type="transmembrane region" description="Helical" evidence="1">
    <location>
        <begin position="223"/>
        <end position="242"/>
    </location>
</feature>
<evidence type="ECO:0008006" key="4">
    <source>
        <dbReference type="Google" id="ProtNLM"/>
    </source>
</evidence>
<dbReference type="Proteomes" id="UP000265801">
    <property type="component" value="Unassembled WGS sequence"/>
</dbReference>
<evidence type="ECO:0000313" key="2">
    <source>
        <dbReference type="EMBL" id="RIW38545.1"/>
    </source>
</evidence>
<gene>
    <name evidence="2" type="ORF">D3H55_02460</name>
</gene>
<evidence type="ECO:0000256" key="1">
    <source>
        <dbReference type="SAM" id="Phobius"/>
    </source>
</evidence>
<name>A0A3A1R6A9_9BACI</name>
<keyword evidence="3" id="KW-1185">Reference proteome</keyword>
<reference evidence="2 3" key="1">
    <citation type="submission" date="2018-09" db="EMBL/GenBank/DDBJ databases">
        <title>Bacillus saliacetes sp. nov., isolated from Thai shrimp paste (Ka-pi).</title>
        <authorList>
            <person name="Daroonpunt R."/>
            <person name="Tanasupawat S."/>
            <person name="Yiamsombut S."/>
        </authorList>
    </citation>
    <scope>NUCLEOTIDE SEQUENCE [LARGE SCALE GENOMIC DNA]</scope>
    <source>
        <strain evidence="2 3">SKP7-4</strain>
    </source>
</reference>
<dbReference type="AlphaFoldDB" id="A0A3A1R6A9"/>
<dbReference type="EMBL" id="QXIR01000002">
    <property type="protein sequence ID" value="RIW38545.1"/>
    <property type="molecule type" value="Genomic_DNA"/>
</dbReference>
<feature type="transmembrane region" description="Helical" evidence="1">
    <location>
        <begin position="254"/>
        <end position="271"/>
    </location>
</feature>
<protein>
    <recommendedName>
        <fullName evidence="4">DoxX-like family protein</fullName>
    </recommendedName>
</protein>
<dbReference type="RefSeq" id="WP_119545443.1">
    <property type="nucleotide sequence ID" value="NZ_QXIR01000002.1"/>
</dbReference>
<dbReference type="InterPro" id="IPR025695">
    <property type="entry name" value="DoxX-like"/>
</dbReference>
<dbReference type="SUPFAM" id="SSF55961">
    <property type="entry name" value="Bet v1-like"/>
    <property type="match status" value="1"/>
</dbReference>
<accession>A0A3A1R6A9</accession>
<keyword evidence="1" id="KW-1133">Transmembrane helix</keyword>
<feature type="transmembrane region" description="Helical" evidence="1">
    <location>
        <begin position="199"/>
        <end position="216"/>
    </location>
</feature>
<sequence length="287" mass="32853">MEEIWEHTQDPDKHTEWDLRFSKITYLPREEGEPQRFLYKTNIGLGLSISGTGETAGEIHKATGERVSSLKFWTAHPLSLIKEGRGYWKYTPDGKDVRFETQYDYETNFGRVGEIFDRTLFRPLIGWATAWSFDVLKIWLEKGLHPKLVIRQSLTCCMISLLFFFVWLYQGLVPKLIFNHPDELSMLTSLIGNEMNPVTALRIVGILEAVFAFVWIIPFRKKWLFAVHGLVLGLLTAAALIADPASASHPFNPVTFNVSLMTLSAAGYINSRDLPSANRCKRKRKEQ</sequence>
<feature type="transmembrane region" description="Helical" evidence="1">
    <location>
        <begin position="148"/>
        <end position="169"/>
    </location>
</feature>
<dbReference type="OrthoDB" id="6199084at2"/>
<organism evidence="2 3">
    <name type="scientific">Bacillus salacetis</name>
    <dbReference type="NCBI Taxonomy" id="2315464"/>
    <lineage>
        <taxon>Bacteria</taxon>
        <taxon>Bacillati</taxon>
        <taxon>Bacillota</taxon>
        <taxon>Bacilli</taxon>
        <taxon>Bacillales</taxon>
        <taxon>Bacillaceae</taxon>
        <taxon>Bacillus</taxon>
    </lineage>
</organism>
<evidence type="ECO:0000313" key="3">
    <source>
        <dbReference type="Proteomes" id="UP000265801"/>
    </source>
</evidence>
<dbReference type="Pfam" id="PF13781">
    <property type="entry name" value="DoxX_3"/>
    <property type="match status" value="1"/>
</dbReference>
<keyword evidence="1" id="KW-0812">Transmembrane</keyword>
<keyword evidence="1" id="KW-0472">Membrane</keyword>
<comment type="caution">
    <text evidence="2">The sequence shown here is derived from an EMBL/GenBank/DDBJ whole genome shotgun (WGS) entry which is preliminary data.</text>
</comment>